<evidence type="ECO:0000256" key="7">
    <source>
        <dbReference type="ARBA" id="ARBA00023012"/>
    </source>
</evidence>
<organism evidence="15 16">
    <name type="scientific">Candidatus Nitrosymbiomonas proteolyticus</name>
    <dbReference type="NCBI Taxonomy" id="2608984"/>
    <lineage>
        <taxon>Bacteria</taxon>
        <taxon>Bacillati</taxon>
        <taxon>Armatimonadota</taxon>
        <taxon>Armatimonadota incertae sedis</taxon>
        <taxon>Candidatus Nitrosymbiomonas</taxon>
    </lineage>
</organism>
<dbReference type="SMART" id="SM00448">
    <property type="entry name" value="REC"/>
    <property type="match status" value="1"/>
</dbReference>
<evidence type="ECO:0000313" key="15">
    <source>
        <dbReference type="EMBL" id="BBO24186.1"/>
    </source>
</evidence>
<dbReference type="EC" id="2.7.13.3" evidence="3"/>
<dbReference type="SMART" id="SM00304">
    <property type="entry name" value="HAMP"/>
    <property type="match status" value="1"/>
</dbReference>
<dbReference type="SUPFAM" id="SSF55785">
    <property type="entry name" value="PYP-like sensor domain (PAS domain)"/>
    <property type="match status" value="1"/>
</dbReference>
<dbReference type="PROSITE" id="PS50113">
    <property type="entry name" value="PAC"/>
    <property type="match status" value="1"/>
</dbReference>
<feature type="domain" description="Response regulatory" evidence="12">
    <location>
        <begin position="651"/>
        <end position="768"/>
    </location>
</feature>
<dbReference type="SMART" id="SM00388">
    <property type="entry name" value="HisKA"/>
    <property type="match status" value="1"/>
</dbReference>
<dbReference type="InterPro" id="IPR036097">
    <property type="entry name" value="HisK_dim/P_sf"/>
</dbReference>
<dbReference type="Gene3D" id="1.10.287.130">
    <property type="match status" value="1"/>
</dbReference>
<evidence type="ECO:0000259" key="13">
    <source>
        <dbReference type="PROSITE" id="PS50113"/>
    </source>
</evidence>
<evidence type="ECO:0000259" key="12">
    <source>
        <dbReference type="PROSITE" id="PS50110"/>
    </source>
</evidence>
<dbReference type="NCBIfam" id="TIGR00229">
    <property type="entry name" value="sensory_box"/>
    <property type="match status" value="1"/>
</dbReference>
<keyword evidence="10" id="KW-0472">Membrane</keyword>
<feature type="transmembrane region" description="Helical" evidence="10">
    <location>
        <begin position="162"/>
        <end position="184"/>
    </location>
</feature>
<feature type="domain" description="Histidine kinase" evidence="11">
    <location>
        <begin position="415"/>
        <end position="632"/>
    </location>
</feature>
<dbReference type="CDD" id="cd06225">
    <property type="entry name" value="HAMP"/>
    <property type="match status" value="1"/>
</dbReference>
<dbReference type="PROSITE" id="PS50110">
    <property type="entry name" value="RESPONSE_REGULATORY"/>
    <property type="match status" value="1"/>
</dbReference>
<dbReference type="KEGG" id="npy:NPRO_17810"/>
<dbReference type="SUPFAM" id="SSF55874">
    <property type="entry name" value="ATPase domain of HSP90 chaperone/DNA topoisomerase II/histidine kinase"/>
    <property type="match status" value="1"/>
</dbReference>
<dbReference type="GO" id="GO:0000155">
    <property type="term" value="F:phosphorelay sensor kinase activity"/>
    <property type="evidence" value="ECO:0007669"/>
    <property type="project" value="InterPro"/>
</dbReference>
<dbReference type="AlphaFoldDB" id="A0A809S5K0"/>
<gene>
    <name evidence="15" type="ORF">NPRO_17810</name>
</gene>
<evidence type="ECO:0000256" key="10">
    <source>
        <dbReference type="SAM" id="Phobius"/>
    </source>
</evidence>
<reference evidence="15" key="1">
    <citation type="journal article" name="DNA Res.">
        <title>The physiological potential of anammox bacteria as revealed by their core genome structure.</title>
        <authorList>
            <person name="Okubo T."/>
            <person name="Toyoda A."/>
            <person name="Fukuhara K."/>
            <person name="Uchiyama I."/>
            <person name="Harigaya Y."/>
            <person name="Kuroiwa M."/>
            <person name="Suzuki T."/>
            <person name="Murakami Y."/>
            <person name="Suwa Y."/>
            <person name="Takami H."/>
        </authorList>
    </citation>
    <scope>NUCLEOTIDE SEQUENCE</scope>
    <source>
        <strain evidence="15">317325-2</strain>
    </source>
</reference>
<dbReference type="InterPro" id="IPR003594">
    <property type="entry name" value="HATPase_dom"/>
</dbReference>
<feature type="modified residue" description="4-aspartylphosphate" evidence="8">
    <location>
        <position position="701"/>
    </location>
</feature>
<dbReference type="SMART" id="SM00387">
    <property type="entry name" value="HATPase_c"/>
    <property type="match status" value="1"/>
</dbReference>
<evidence type="ECO:0000256" key="8">
    <source>
        <dbReference type="PROSITE-ProRule" id="PRU00169"/>
    </source>
</evidence>
<dbReference type="InterPro" id="IPR003661">
    <property type="entry name" value="HisK_dim/P_dom"/>
</dbReference>
<evidence type="ECO:0000256" key="4">
    <source>
        <dbReference type="ARBA" id="ARBA00022553"/>
    </source>
</evidence>
<dbReference type="InterPro" id="IPR013656">
    <property type="entry name" value="PAS_4"/>
</dbReference>
<evidence type="ECO:0000259" key="14">
    <source>
        <dbReference type="PROSITE" id="PS50885"/>
    </source>
</evidence>
<dbReference type="Gene3D" id="3.30.450.20">
    <property type="entry name" value="PAS domain"/>
    <property type="match status" value="1"/>
</dbReference>
<keyword evidence="4 8" id="KW-0597">Phosphoprotein</keyword>
<feature type="domain" description="PAC" evidence="13">
    <location>
        <begin position="347"/>
        <end position="398"/>
    </location>
</feature>
<keyword evidence="9" id="KW-0175">Coiled coil</keyword>
<dbReference type="EMBL" id="AP021858">
    <property type="protein sequence ID" value="BBO24186.1"/>
    <property type="molecule type" value="Genomic_DNA"/>
</dbReference>
<evidence type="ECO:0000256" key="5">
    <source>
        <dbReference type="ARBA" id="ARBA00022679"/>
    </source>
</evidence>
<protein>
    <recommendedName>
        <fullName evidence="3">histidine kinase</fullName>
        <ecNumber evidence="3">2.7.13.3</ecNumber>
    </recommendedName>
</protein>
<dbReference type="InterPro" id="IPR003660">
    <property type="entry name" value="HAMP_dom"/>
</dbReference>
<dbReference type="InterPro" id="IPR004358">
    <property type="entry name" value="Sig_transdc_His_kin-like_C"/>
</dbReference>
<dbReference type="Proteomes" id="UP000662873">
    <property type="component" value="Chromosome"/>
</dbReference>
<dbReference type="GO" id="GO:0005886">
    <property type="term" value="C:plasma membrane"/>
    <property type="evidence" value="ECO:0007669"/>
    <property type="project" value="TreeGrafter"/>
</dbReference>
<dbReference type="SUPFAM" id="SSF52172">
    <property type="entry name" value="CheY-like"/>
    <property type="match status" value="1"/>
</dbReference>
<dbReference type="Pfam" id="PF00672">
    <property type="entry name" value="HAMP"/>
    <property type="match status" value="1"/>
</dbReference>
<feature type="domain" description="HAMP" evidence="14">
    <location>
        <begin position="186"/>
        <end position="239"/>
    </location>
</feature>
<comment type="subcellular location">
    <subcellularLocation>
        <location evidence="2">Membrane</location>
    </subcellularLocation>
</comment>
<dbReference type="InterPro" id="IPR001789">
    <property type="entry name" value="Sig_transdc_resp-reg_receiver"/>
</dbReference>
<name>A0A809S5K0_9BACT</name>
<dbReference type="InterPro" id="IPR036890">
    <property type="entry name" value="HATPase_C_sf"/>
</dbReference>
<dbReference type="Gene3D" id="3.30.565.10">
    <property type="entry name" value="Histidine kinase-like ATPase, C-terminal domain"/>
    <property type="match status" value="1"/>
</dbReference>
<dbReference type="InterPro" id="IPR035965">
    <property type="entry name" value="PAS-like_dom_sf"/>
</dbReference>
<dbReference type="InterPro" id="IPR000700">
    <property type="entry name" value="PAS-assoc_C"/>
</dbReference>
<dbReference type="InterPro" id="IPR005467">
    <property type="entry name" value="His_kinase_dom"/>
</dbReference>
<feature type="transmembrane region" description="Helical" evidence="10">
    <location>
        <begin position="20"/>
        <end position="40"/>
    </location>
</feature>
<keyword evidence="6" id="KW-0418">Kinase</keyword>
<evidence type="ECO:0000256" key="9">
    <source>
        <dbReference type="SAM" id="Coils"/>
    </source>
</evidence>
<dbReference type="SUPFAM" id="SSF47384">
    <property type="entry name" value="Homodimeric domain of signal transducing histidine kinase"/>
    <property type="match status" value="1"/>
</dbReference>
<dbReference type="PANTHER" id="PTHR43047:SF72">
    <property type="entry name" value="OSMOSENSING HISTIDINE PROTEIN KINASE SLN1"/>
    <property type="match status" value="1"/>
</dbReference>
<evidence type="ECO:0000259" key="11">
    <source>
        <dbReference type="PROSITE" id="PS50109"/>
    </source>
</evidence>
<feature type="transmembrane region" description="Helical" evidence="10">
    <location>
        <begin position="52"/>
        <end position="70"/>
    </location>
</feature>
<dbReference type="Pfam" id="PF02518">
    <property type="entry name" value="HATPase_c"/>
    <property type="match status" value="1"/>
</dbReference>
<dbReference type="InterPro" id="IPR033417">
    <property type="entry name" value="CHASE8"/>
</dbReference>
<keyword evidence="7" id="KW-0902">Two-component regulatory system</keyword>
<dbReference type="PROSITE" id="PS50885">
    <property type="entry name" value="HAMP"/>
    <property type="match status" value="1"/>
</dbReference>
<evidence type="ECO:0000256" key="6">
    <source>
        <dbReference type="ARBA" id="ARBA00022777"/>
    </source>
</evidence>
<keyword evidence="10" id="KW-1133">Transmembrane helix</keyword>
<dbReference type="SUPFAM" id="SSF158472">
    <property type="entry name" value="HAMP domain-like"/>
    <property type="match status" value="1"/>
</dbReference>
<dbReference type="Pfam" id="PF00512">
    <property type="entry name" value="HisKA"/>
    <property type="match status" value="1"/>
</dbReference>
<dbReference type="GO" id="GO:0009927">
    <property type="term" value="F:histidine phosphotransfer kinase activity"/>
    <property type="evidence" value="ECO:0007669"/>
    <property type="project" value="TreeGrafter"/>
</dbReference>
<dbReference type="Pfam" id="PF17152">
    <property type="entry name" value="CHASE8"/>
    <property type="match status" value="1"/>
</dbReference>
<dbReference type="PANTHER" id="PTHR43047">
    <property type="entry name" value="TWO-COMPONENT HISTIDINE PROTEIN KINASE"/>
    <property type="match status" value="1"/>
</dbReference>
<keyword evidence="10" id="KW-0812">Transmembrane</keyword>
<feature type="coiled-coil region" evidence="9">
    <location>
        <begin position="383"/>
        <end position="412"/>
    </location>
</feature>
<evidence type="ECO:0000256" key="2">
    <source>
        <dbReference type="ARBA" id="ARBA00004370"/>
    </source>
</evidence>
<dbReference type="CDD" id="cd00082">
    <property type="entry name" value="HisKA"/>
    <property type="match status" value="1"/>
</dbReference>
<dbReference type="Pfam" id="PF08448">
    <property type="entry name" value="PAS_4"/>
    <property type="match status" value="1"/>
</dbReference>
<dbReference type="PROSITE" id="PS50109">
    <property type="entry name" value="HIS_KIN"/>
    <property type="match status" value="1"/>
</dbReference>
<dbReference type="Gene3D" id="3.40.50.2300">
    <property type="match status" value="1"/>
</dbReference>
<dbReference type="InterPro" id="IPR000014">
    <property type="entry name" value="PAS"/>
</dbReference>
<dbReference type="Gene3D" id="6.10.340.10">
    <property type="match status" value="1"/>
</dbReference>
<comment type="catalytic activity">
    <reaction evidence="1">
        <text>ATP + protein L-histidine = ADP + protein N-phospho-L-histidine.</text>
        <dbReference type="EC" id="2.7.13.3"/>
    </reaction>
</comment>
<dbReference type="PRINTS" id="PR00344">
    <property type="entry name" value="BCTRLSENSOR"/>
</dbReference>
<accession>A0A809S5K0</accession>
<evidence type="ECO:0000256" key="3">
    <source>
        <dbReference type="ARBA" id="ARBA00012438"/>
    </source>
</evidence>
<proteinExistence type="predicted"/>
<dbReference type="Pfam" id="PF00072">
    <property type="entry name" value="Response_reg"/>
    <property type="match status" value="1"/>
</dbReference>
<evidence type="ECO:0000256" key="1">
    <source>
        <dbReference type="ARBA" id="ARBA00000085"/>
    </source>
</evidence>
<keyword evidence="5" id="KW-0808">Transferase</keyword>
<dbReference type="InterPro" id="IPR011006">
    <property type="entry name" value="CheY-like_superfamily"/>
</dbReference>
<evidence type="ECO:0000313" key="16">
    <source>
        <dbReference type="Proteomes" id="UP000662873"/>
    </source>
</evidence>
<feature type="coiled-coil region" evidence="9">
    <location>
        <begin position="217"/>
        <end position="286"/>
    </location>
</feature>
<sequence>MRKLLERVRSTSIRVKLTVFFAGMSCLALVGASAAIFTIISNKQKSQLLDQSAALSGVIAQNISAAVAFGDKEAAYRMLSSLSTTNDFESAAVYDSEGQLLSAWKTRRSTVEPSLAAKPQVGAFIKHDRIQAVAEVKVQGEVLGHVVSYGSMEPFLKQQNDFLRMIMTVVLLTIAGSVLIGSVVQRLISRPIVKLLTTLKSVGESGDYSVRLESKNNDELGQLIHQFNRTIQEVERRDAELYRDKQSLESRVRQRTVELEREIVERERMQEELRQSTARLQDFIDNAPVGIKWLGPDGTIQDANLAELNIVKLDRESYLGNKFRMYFVDPGEADRILGLLLSGATVESEDALVISSSGEIRTVEISANAMRSGGSVTHFRCFMRDVTEIKAAEEAEREREEAERRNQAKNEFLSRMSHELRTPMNSILGFAQLLEMEELSERQRNNVRHILRGGRHLLNLINEVLNISRIESGAISVSLESLAFEPVIEEVLGLIKPMAEQSGISVEAPAKEQASQWFLGDKQSTIQILINLMSNAIKYNSPNGVARIRIENVDSENVRLMIEDTGPGVPTDRASRLFTPFDRLGAEQSKVEGTGLGLAHSRRLAEAMGATLEFDSSYEGGARFLLTLPTGRSMSLEESASSRVASGTRFTVLLVEDNQANIKLIESILNARGDISLLVSMQGSLGVEIAKKHNPDLILLDSNLPDITGAEVLKEIRADSALQSTPVIVISASNDKDSLATFHKYGVVANLSKPLDIEQFQDALNSLLKSERNHAA</sequence>